<proteinExistence type="predicted"/>
<keyword evidence="3" id="KW-1185">Reference proteome</keyword>
<accession>A0A6A6HXG5</accession>
<reference evidence="2" key="1">
    <citation type="journal article" date="2020" name="Stud. Mycol.">
        <title>101 Dothideomycetes genomes: a test case for predicting lifestyles and emergence of pathogens.</title>
        <authorList>
            <person name="Haridas S."/>
            <person name="Albert R."/>
            <person name="Binder M."/>
            <person name="Bloem J."/>
            <person name="Labutti K."/>
            <person name="Salamov A."/>
            <person name="Andreopoulos B."/>
            <person name="Baker S."/>
            <person name="Barry K."/>
            <person name="Bills G."/>
            <person name="Bluhm B."/>
            <person name="Cannon C."/>
            <person name="Castanera R."/>
            <person name="Culley D."/>
            <person name="Daum C."/>
            <person name="Ezra D."/>
            <person name="Gonzalez J."/>
            <person name="Henrissat B."/>
            <person name="Kuo A."/>
            <person name="Liang C."/>
            <person name="Lipzen A."/>
            <person name="Lutzoni F."/>
            <person name="Magnuson J."/>
            <person name="Mondo S."/>
            <person name="Nolan M."/>
            <person name="Ohm R."/>
            <person name="Pangilinan J."/>
            <person name="Park H.-J."/>
            <person name="Ramirez L."/>
            <person name="Alfaro M."/>
            <person name="Sun H."/>
            <person name="Tritt A."/>
            <person name="Yoshinaga Y."/>
            <person name="Zwiers L.-H."/>
            <person name="Turgeon B."/>
            <person name="Goodwin S."/>
            <person name="Spatafora J."/>
            <person name="Crous P."/>
            <person name="Grigoriev I."/>
        </authorList>
    </citation>
    <scope>NUCLEOTIDE SEQUENCE</scope>
    <source>
        <strain evidence="2">CBS 122368</strain>
    </source>
</reference>
<gene>
    <name evidence="2" type="ORF">BU26DRAFT_131469</name>
</gene>
<name>A0A6A6HXG5_9PLEO</name>
<evidence type="ECO:0000313" key="2">
    <source>
        <dbReference type="EMBL" id="KAF2242721.1"/>
    </source>
</evidence>
<feature type="region of interest" description="Disordered" evidence="1">
    <location>
        <begin position="76"/>
        <end position="96"/>
    </location>
</feature>
<evidence type="ECO:0000313" key="3">
    <source>
        <dbReference type="Proteomes" id="UP000800094"/>
    </source>
</evidence>
<dbReference type="AlphaFoldDB" id="A0A6A6HXG5"/>
<dbReference type="Proteomes" id="UP000800094">
    <property type="component" value="Unassembled WGS sequence"/>
</dbReference>
<protein>
    <submittedName>
        <fullName evidence="2">Uncharacterized protein</fullName>
    </submittedName>
</protein>
<organism evidence="2 3">
    <name type="scientific">Trematosphaeria pertusa</name>
    <dbReference type="NCBI Taxonomy" id="390896"/>
    <lineage>
        <taxon>Eukaryota</taxon>
        <taxon>Fungi</taxon>
        <taxon>Dikarya</taxon>
        <taxon>Ascomycota</taxon>
        <taxon>Pezizomycotina</taxon>
        <taxon>Dothideomycetes</taxon>
        <taxon>Pleosporomycetidae</taxon>
        <taxon>Pleosporales</taxon>
        <taxon>Massarineae</taxon>
        <taxon>Trematosphaeriaceae</taxon>
        <taxon>Trematosphaeria</taxon>
    </lineage>
</organism>
<sequence>MHSAFVLPHCTIQKLEQPTCRSGPRSLGRRDELDCTLPRPQGHPSELATSGSAMCLVIASITRTVHGQVGELRRRHQVTSQCSPHPPTNLPWSSPPRKLATWLDGRERLFEWATKHGRSVVDELSERWPETARVTRRPDQGATCRSDGMKA</sequence>
<evidence type="ECO:0000256" key="1">
    <source>
        <dbReference type="SAM" id="MobiDB-lite"/>
    </source>
</evidence>
<dbReference type="RefSeq" id="XP_033677725.1">
    <property type="nucleotide sequence ID" value="XM_033819671.1"/>
</dbReference>
<dbReference type="GeneID" id="54573001"/>
<dbReference type="EMBL" id="ML987207">
    <property type="protein sequence ID" value="KAF2242721.1"/>
    <property type="molecule type" value="Genomic_DNA"/>
</dbReference>